<evidence type="ECO:0000313" key="3">
    <source>
        <dbReference type="Proteomes" id="UP001234216"/>
    </source>
</evidence>
<feature type="transmembrane region" description="Helical" evidence="1">
    <location>
        <begin position="123"/>
        <end position="141"/>
    </location>
</feature>
<name>A0AAW8FLE1_9ACTN</name>
<dbReference type="Proteomes" id="UP001234216">
    <property type="component" value="Unassembled WGS sequence"/>
</dbReference>
<feature type="transmembrane region" description="Helical" evidence="1">
    <location>
        <begin position="203"/>
        <end position="226"/>
    </location>
</feature>
<sequence length="415" mass="45784">MSQTHRGIPCHHGCGCDIRHLVKSAEHGPERDPEHLDNGEMRMLLRAAREVAELVGHNREQLAAARARTIDAHARTEEAVQSLARFEAAASLRTSRVAHEAVESRHAEDGAHDRRRRDMWIRVLRWPVIAAMALFDAWYFMRVFQYLTTSEETVSLAEQTVSFLPGVVLALALMLSGHAIAAPLHRVREWLHALRDRRPGLSLLGSLALPVLYLAAVLSTVTVWAVLRARDTGMEEVEGARYAPGWVAVLMLVLAITAVAMKVVAHNPYADSAAEARRGLLRARLTYAWLVRRVGDALREHERAWSDLCALRDELASQVRLESMRVWEAAILTARMFHGQAGHLPPAPAASPGGVEAQAPTAAWVAPLFSGVVEPPPELGPLVEAHRIAVTCAPTELRARRTELISRIDCQLGPV</sequence>
<evidence type="ECO:0000256" key="1">
    <source>
        <dbReference type="SAM" id="Phobius"/>
    </source>
</evidence>
<dbReference type="AlphaFoldDB" id="A0AAW8FLE1"/>
<feature type="transmembrane region" description="Helical" evidence="1">
    <location>
        <begin position="246"/>
        <end position="265"/>
    </location>
</feature>
<organism evidence="2 3">
    <name type="scientific">Streptomyces canus</name>
    <dbReference type="NCBI Taxonomy" id="58343"/>
    <lineage>
        <taxon>Bacteria</taxon>
        <taxon>Bacillati</taxon>
        <taxon>Actinomycetota</taxon>
        <taxon>Actinomycetes</taxon>
        <taxon>Kitasatosporales</taxon>
        <taxon>Streptomycetaceae</taxon>
        <taxon>Streptomyces</taxon>
        <taxon>Streptomyces aurantiacus group</taxon>
    </lineage>
</organism>
<feature type="transmembrane region" description="Helical" evidence="1">
    <location>
        <begin position="161"/>
        <end position="182"/>
    </location>
</feature>
<keyword evidence="1" id="KW-1133">Transmembrane helix</keyword>
<proteinExistence type="predicted"/>
<dbReference type="RefSeq" id="WP_306980034.1">
    <property type="nucleotide sequence ID" value="NZ_JAUSZV010000005.1"/>
</dbReference>
<comment type="caution">
    <text evidence="2">The sequence shown here is derived from an EMBL/GenBank/DDBJ whole genome shotgun (WGS) entry which is preliminary data.</text>
</comment>
<keyword evidence="1" id="KW-0472">Membrane</keyword>
<dbReference type="EMBL" id="JAUSZV010000005">
    <property type="protein sequence ID" value="MDQ0909877.1"/>
    <property type="molecule type" value="Genomic_DNA"/>
</dbReference>
<evidence type="ECO:0000313" key="2">
    <source>
        <dbReference type="EMBL" id="MDQ0909877.1"/>
    </source>
</evidence>
<gene>
    <name evidence="2" type="ORF">QFZ22_005862</name>
</gene>
<reference evidence="2" key="1">
    <citation type="submission" date="2023-07" db="EMBL/GenBank/DDBJ databases">
        <title>Comparative genomics of wheat-associated soil bacteria to identify genetic determinants of phenazine resistance.</title>
        <authorList>
            <person name="Mouncey N."/>
        </authorList>
    </citation>
    <scope>NUCLEOTIDE SEQUENCE</scope>
    <source>
        <strain evidence="2">V4I22</strain>
    </source>
</reference>
<accession>A0AAW8FLE1</accession>
<keyword evidence="1" id="KW-0812">Transmembrane</keyword>
<protein>
    <submittedName>
        <fullName evidence="2">Uncharacterized protein</fullName>
    </submittedName>
</protein>